<gene>
    <name evidence="7" type="ORF">CKO45_07970</name>
</gene>
<proteinExistence type="inferred from homology"/>
<accession>A0ABS1CUR7</accession>
<evidence type="ECO:0000256" key="1">
    <source>
        <dbReference type="ARBA" id="ARBA00023224"/>
    </source>
</evidence>
<dbReference type="CDD" id="cd19410">
    <property type="entry name" value="HK9-like_sensor"/>
    <property type="match status" value="1"/>
</dbReference>
<dbReference type="CDD" id="cd06225">
    <property type="entry name" value="HAMP"/>
    <property type="match status" value="1"/>
</dbReference>
<reference evidence="7 8" key="1">
    <citation type="journal article" date="2020" name="Microorganisms">
        <title>Osmotic Adaptation and Compatible Solute Biosynthesis of Phototrophic Bacteria as Revealed from Genome Analyses.</title>
        <authorList>
            <person name="Imhoff J.F."/>
            <person name="Rahn T."/>
            <person name="Kunzel S."/>
            <person name="Keller A."/>
            <person name="Neulinger S.C."/>
        </authorList>
    </citation>
    <scope>NUCLEOTIDE SEQUENCE [LARGE SCALE GENOMIC DNA]</scope>
    <source>
        <strain evidence="7 8">DSM 15382</strain>
    </source>
</reference>
<protein>
    <recommendedName>
        <fullName evidence="9">Methyl-accepting chemotaxis protein</fullName>
    </recommendedName>
</protein>
<organism evidence="7 8">
    <name type="scientific">Paracraurococcus ruber</name>
    <dbReference type="NCBI Taxonomy" id="77675"/>
    <lineage>
        <taxon>Bacteria</taxon>
        <taxon>Pseudomonadati</taxon>
        <taxon>Pseudomonadota</taxon>
        <taxon>Alphaproteobacteria</taxon>
        <taxon>Acetobacterales</taxon>
        <taxon>Roseomonadaceae</taxon>
        <taxon>Paracraurococcus</taxon>
    </lineage>
</organism>
<evidence type="ECO:0000259" key="6">
    <source>
        <dbReference type="PROSITE" id="PS50885"/>
    </source>
</evidence>
<keyword evidence="8" id="KW-1185">Reference proteome</keyword>
<feature type="domain" description="Methyl-accepting transducer" evidence="5">
    <location>
        <begin position="327"/>
        <end position="549"/>
    </location>
</feature>
<dbReference type="Gene3D" id="1.10.287.950">
    <property type="entry name" value="Methyl-accepting chemotaxis protein"/>
    <property type="match status" value="1"/>
</dbReference>
<dbReference type="PRINTS" id="PR00260">
    <property type="entry name" value="CHEMTRNSDUCR"/>
</dbReference>
<evidence type="ECO:0000313" key="7">
    <source>
        <dbReference type="EMBL" id="MBK1658165.1"/>
    </source>
</evidence>
<dbReference type="Pfam" id="PF00015">
    <property type="entry name" value="MCPsignal"/>
    <property type="match status" value="1"/>
</dbReference>
<keyword evidence="1 3" id="KW-0807">Transducer</keyword>
<evidence type="ECO:0000256" key="4">
    <source>
        <dbReference type="SAM" id="Coils"/>
    </source>
</evidence>
<dbReference type="EMBL" id="NRSG01000040">
    <property type="protein sequence ID" value="MBK1658165.1"/>
    <property type="molecule type" value="Genomic_DNA"/>
</dbReference>
<dbReference type="PANTHER" id="PTHR32089:SF112">
    <property type="entry name" value="LYSOZYME-LIKE PROTEIN-RELATED"/>
    <property type="match status" value="1"/>
</dbReference>
<evidence type="ECO:0000259" key="5">
    <source>
        <dbReference type="PROSITE" id="PS50111"/>
    </source>
</evidence>
<feature type="domain" description="HAMP" evidence="6">
    <location>
        <begin position="233"/>
        <end position="286"/>
    </location>
</feature>
<dbReference type="PROSITE" id="PS50885">
    <property type="entry name" value="HAMP"/>
    <property type="match status" value="1"/>
</dbReference>
<dbReference type="SMART" id="SM00283">
    <property type="entry name" value="MA"/>
    <property type="match status" value="1"/>
</dbReference>
<dbReference type="InterPro" id="IPR004089">
    <property type="entry name" value="MCPsignal_dom"/>
</dbReference>
<comment type="caution">
    <text evidence="7">The sequence shown here is derived from an EMBL/GenBank/DDBJ whole genome shotgun (WGS) entry which is preliminary data.</text>
</comment>
<dbReference type="InterPro" id="IPR004090">
    <property type="entry name" value="Chemotax_Me-accpt_rcpt"/>
</dbReference>
<dbReference type="PANTHER" id="PTHR32089">
    <property type="entry name" value="METHYL-ACCEPTING CHEMOTAXIS PROTEIN MCPB"/>
    <property type="match status" value="1"/>
</dbReference>
<dbReference type="Gene3D" id="1.10.8.500">
    <property type="entry name" value="HAMP domain in histidine kinase"/>
    <property type="match status" value="1"/>
</dbReference>
<dbReference type="InterPro" id="IPR007891">
    <property type="entry name" value="CHASE3"/>
</dbReference>
<dbReference type="Proteomes" id="UP000697995">
    <property type="component" value="Unassembled WGS sequence"/>
</dbReference>
<evidence type="ECO:0000313" key="8">
    <source>
        <dbReference type="Proteomes" id="UP000697995"/>
    </source>
</evidence>
<evidence type="ECO:0008006" key="9">
    <source>
        <dbReference type="Google" id="ProtNLM"/>
    </source>
</evidence>
<dbReference type="SUPFAM" id="SSF58104">
    <property type="entry name" value="Methyl-accepting chemotaxis protein (MCP) signaling domain"/>
    <property type="match status" value="1"/>
</dbReference>
<feature type="coiled-coil region" evidence="4">
    <location>
        <begin position="284"/>
        <end position="315"/>
    </location>
</feature>
<name>A0ABS1CUR7_9PROT</name>
<dbReference type="InterPro" id="IPR003660">
    <property type="entry name" value="HAMP_dom"/>
</dbReference>
<dbReference type="Pfam" id="PF00672">
    <property type="entry name" value="HAMP"/>
    <property type="match status" value="1"/>
</dbReference>
<dbReference type="PROSITE" id="PS50111">
    <property type="entry name" value="CHEMOTAXIS_TRANSDUC_2"/>
    <property type="match status" value="1"/>
</dbReference>
<keyword evidence="4" id="KW-0175">Coiled coil</keyword>
<comment type="similarity">
    <text evidence="2">Belongs to the methyl-accepting chemotaxis (MCP) protein family.</text>
</comment>
<dbReference type="Pfam" id="PF05227">
    <property type="entry name" value="CHASE3"/>
    <property type="match status" value="1"/>
</dbReference>
<dbReference type="SMART" id="SM00304">
    <property type="entry name" value="HAMP"/>
    <property type="match status" value="1"/>
</dbReference>
<evidence type="ECO:0000256" key="2">
    <source>
        <dbReference type="ARBA" id="ARBA00029447"/>
    </source>
</evidence>
<evidence type="ECO:0000256" key="3">
    <source>
        <dbReference type="PROSITE-ProRule" id="PRU00284"/>
    </source>
</evidence>
<sequence>MRRGPALRIKPLTGPTRRMLQTLTHLSITRKLAAAFAVVILAAAAAGALTWGRLGVIEQAAYWNAHTYRVLERADRLVAAMVDQETGVRGHLLNGDPKFLEPYNAGRQAFALALTEIRRLTADNAQQQARLDALETAARSWSEGHAGRQVALMARGDDASRAEARRMEEQGTGKAAMDALRARAAEIAAVERRLLADRAAMQDAAFSEARLMLGLGTLAAAAIALLSGLALARGVARPITRLAGQVTRIAEGDLAVAIEGTARRDEVGALAKALAVLKENTVRARALETEAAAERARAEESRRAAQRAIADELERTVGGVTTTLSGAATELQATLGRLSTGADSTAAQAMAAAAGATQASANVQTVATATEEMAATGAEINRQVTEAAEIARQASEGTRATDATVRSLAEAAGRIGEVVRLIGDIAAQTNLLALNATIEAARAGEAGKGFAVVASEVKTLAAQTAKATEEISAQIAAMQGATGQAVEAIRGIGATVERSSGVAAGIATAVEEQGAAIREIARSVSEAAAGTGEMSQQVERVNAGIAETTGALRDLRAGAEGVARQGETLRAEVGSLIGRLRAA</sequence>